<dbReference type="AlphaFoldDB" id="A0A8H6AXY5"/>
<proteinExistence type="predicted"/>
<keyword evidence="2" id="KW-1185">Reference proteome</keyword>
<evidence type="ECO:0000313" key="2">
    <source>
        <dbReference type="Proteomes" id="UP000531561"/>
    </source>
</evidence>
<dbReference type="GeneID" id="59258123"/>
<gene>
    <name evidence="1" type="ORF">Bfra_004025</name>
</gene>
<dbReference type="RefSeq" id="XP_037194518.1">
    <property type="nucleotide sequence ID" value="XM_037334431.1"/>
</dbReference>
<evidence type="ECO:0000313" key="1">
    <source>
        <dbReference type="EMBL" id="KAF5875572.1"/>
    </source>
</evidence>
<protein>
    <submittedName>
        <fullName evidence="1">Uncharacterized protein</fullName>
    </submittedName>
</protein>
<accession>A0A8H6AXY5</accession>
<dbReference type="Proteomes" id="UP000531561">
    <property type="component" value="Unassembled WGS sequence"/>
</dbReference>
<reference evidence="1 2" key="1">
    <citation type="journal article" date="2020" name="Phytopathology">
        <title>A high-quality genome resource of Botrytis fragariae, a new and rapidly spreading fungal pathogen causing strawberry gray mold in the U.S.A.</title>
        <authorList>
            <person name="Wu Y."/>
            <person name="Saski C.A."/>
            <person name="Schnabel G."/>
            <person name="Xiao S."/>
            <person name="Hu M."/>
        </authorList>
    </citation>
    <scope>NUCLEOTIDE SEQUENCE [LARGE SCALE GENOMIC DNA]</scope>
    <source>
        <strain evidence="1 2">BVB16</strain>
    </source>
</reference>
<dbReference type="OrthoDB" id="245563at2759"/>
<dbReference type="EMBL" id="JABFCT010000006">
    <property type="protein sequence ID" value="KAF5875572.1"/>
    <property type="molecule type" value="Genomic_DNA"/>
</dbReference>
<organism evidence="1 2">
    <name type="scientific">Botrytis fragariae</name>
    <dbReference type="NCBI Taxonomy" id="1964551"/>
    <lineage>
        <taxon>Eukaryota</taxon>
        <taxon>Fungi</taxon>
        <taxon>Dikarya</taxon>
        <taxon>Ascomycota</taxon>
        <taxon>Pezizomycotina</taxon>
        <taxon>Leotiomycetes</taxon>
        <taxon>Helotiales</taxon>
        <taxon>Sclerotiniaceae</taxon>
        <taxon>Botrytis</taxon>
    </lineage>
</organism>
<comment type="caution">
    <text evidence="1">The sequence shown here is derived from an EMBL/GenBank/DDBJ whole genome shotgun (WGS) entry which is preliminary data.</text>
</comment>
<sequence length="82" mass="9456">MEYESEYDHGDSWIQDITILGKELQNVRNDMAIPPQLKVNFGGESDWEDCKCVFKGKKADSSKDWYKTSCTNKDSKGLDPYK</sequence>
<name>A0A8H6AXY5_9HELO</name>